<dbReference type="PANTHER" id="PTHR43744">
    <property type="entry name" value="ABC TRANSPORTER PERMEASE PROTEIN MG189-RELATED-RELATED"/>
    <property type="match status" value="1"/>
</dbReference>
<dbReference type="GO" id="GO:0055085">
    <property type="term" value="P:transmembrane transport"/>
    <property type="evidence" value="ECO:0007669"/>
    <property type="project" value="InterPro"/>
</dbReference>
<evidence type="ECO:0000256" key="3">
    <source>
        <dbReference type="ARBA" id="ARBA00022475"/>
    </source>
</evidence>
<feature type="transmembrane region" description="Helical" evidence="7">
    <location>
        <begin position="101"/>
        <end position="123"/>
    </location>
</feature>
<keyword evidence="4 7" id="KW-0812">Transmembrane</keyword>
<gene>
    <name evidence="9" type="ORF">FPL14_18935</name>
</gene>
<evidence type="ECO:0000313" key="10">
    <source>
        <dbReference type="Proteomes" id="UP000515679"/>
    </source>
</evidence>
<organism evidence="9 10">
    <name type="scientific">Cohnella cholangitidis</name>
    <dbReference type="NCBI Taxonomy" id="2598458"/>
    <lineage>
        <taxon>Bacteria</taxon>
        <taxon>Bacillati</taxon>
        <taxon>Bacillota</taxon>
        <taxon>Bacilli</taxon>
        <taxon>Bacillales</taxon>
        <taxon>Paenibacillaceae</taxon>
        <taxon>Cohnella</taxon>
    </lineage>
</organism>
<proteinExistence type="inferred from homology"/>
<comment type="subcellular location">
    <subcellularLocation>
        <location evidence="1 7">Cell membrane</location>
        <topology evidence="1 7">Multi-pass membrane protein</topology>
    </subcellularLocation>
</comment>
<dbReference type="AlphaFoldDB" id="A0A7G5C795"/>
<keyword evidence="2 7" id="KW-0813">Transport</keyword>
<keyword evidence="5 7" id="KW-1133">Transmembrane helix</keyword>
<dbReference type="PROSITE" id="PS50928">
    <property type="entry name" value="ABC_TM1"/>
    <property type="match status" value="1"/>
</dbReference>
<evidence type="ECO:0000256" key="2">
    <source>
        <dbReference type="ARBA" id="ARBA00022448"/>
    </source>
</evidence>
<comment type="similarity">
    <text evidence="7">Belongs to the binding-protein-dependent transport system permease family.</text>
</comment>
<dbReference type="SUPFAM" id="SSF161098">
    <property type="entry name" value="MetI-like"/>
    <property type="match status" value="1"/>
</dbReference>
<evidence type="ECO:0000313" key="9">
    <source>
        <dbReference type="EMBL" id="QMV45079.1"/>
    </source>
</evidence>
<evidence type="ECO:0000256" key="5">
    <source>
        <dbReference type="ARBA" id="ARBA00022989"/>
    </source>
</evidence>
<dbReference type="GO" id="GO:0005886">
    <property type="term" value="C:plasma membrane"/>
    <property type="evidence" value="ECO:0007669"/>
    <property type="project" value="UniProtKB-SubCell"/>
</dbReference>
<feature type="transmembrane region" description="Helical" evidence="7">
    <location>
        <begin position="178"/>
        <end position="200"/>
    </location>
</feature>
<sequence length="272" mass="30002">MNRAKKISSYGMALCAMVVILVPLFVLATVSLQNPATGPNPLKLPDSFYWSNYAEAIEKGRLLLYFGNSMTVLVLTTSITLLASVLAGYALRHGKPWKADLIFTFFLMGLILPGFAGTIQSFLLLRELSLLNTHIGLSIVQTAGGMALPIFLYLQFFRTVPLEIEEAAVIDGCSSVKLFWKVVFPLTLPVTSTCVIIIALNSWNDFFNPLVYLPSPDMRTLPTGLMAFRMQYSTEWQQLFAAAVLIAAPFTLLYVFIQRYIIKGLVGGAVKG</sequence>
<evidence type="ECO:0000256" key="1">
    <source>
        <dbReference type="ARBA" id="ARBA00004651"/>
    </source>
</evidence>
<feature type="transmembrane region" description="Helical" evidence="7">
    <location>
        <begin position="12"/>
        <end position="32"/>
    </location>
</feature>
<dbReference type="InterPro" id="IPR035906">
    <property type="entry name" value="MetI-like_sf"/>
</dbReference>
<feature type="transmembrane region" description="Helical" evidence="7">
    <location>
        <begin position="135"/>
        <end position="157"/>
    </location>
</feature>
<accession>A0A7G5C795</accession>
<keyword evidence="3" id="KW-1003">Cell membrane</keyword>
<feature type="transmembrane region" description="Helical" evidence="7">
    <location>
        <begin position="62"/>
        <end position="89"/>
    </location>
</feature>
<dbReference type="KEGG" id="cchl:FPL14_18935"/>
<protein>
    <submittedName>
        <fullName evidence="9">Carbohydrate ABC transporter permease</fullName>
    </submittedName>
</protein>
<dbReference type="Gene3D" id="1.10.3720.10">
    <property type="entry name" value="MetI-like"/>
    <property type="match status" value="1"/>
</dbReference>
<evidence type="ECO:0000256" key="6">
    <source>
        <dbReference type="ARBA" id="ARBA00023136"/>
    </source>
</evidence>
<evidence type="ECO:0000259" key="8">
    <source>
        <dbReference type="PROSITE" id="PS50928"/>
    </source>
</evidence>
<dbReference type="InterPro" id="IPR000515">
    <property type="entry name" value="MetI-like"/>
</dbReference>
<dbReference type="Pfam" id="PF00528">
    <property type="entry name" value="BPD_transp_1"/>
    <property type="match status" value="1"/>
</dbReference>
<dbReference type="Proteomes" id="UP000515679">
    <property type="component" value="Chromosome"/>
</dbReference>
<dbReference type="CDD" id="cd06261">
    <property type="entry name" value="TM_PBP2"/>
    <property type="match status" value="1"/>
</dbReference>
<reference evidence="9 10" key="1">
    <citation type="submission" date="2019-07" db="EMBL/GenBank/DDBJ databases">
        <authorList>
            <person name="Kim J.K."/>
            <person name="Cheong H.-M."/>
            <person name="Choi Y."/>
            <person name="Hwang K.J."/>
            <person name="Lee S."/>
            <person name="Choi C."/>
        </authorList>
    </citation>
    <scope>NUCLEOTIDE SEQUENCE [LARGE SCALE GENOMIC DNA]</scope>
    <source>
        <strain evidence="9 10">KS 22</strain>
    </source>
</reference>
<name>A0A7G5C795_9BACL</name>
<evidence type="ECO:0000256" key="7">
    <source>
        <dbReference type="RuleBase" id="RU363032"/>
    </source>
</evidence>
<feature type="domain" description="ABC transmembrane type-1" evidence="8">
    <location>
        <begin position="66"/>
        <end position="257"/>
    </location>
</feature>
<dbReference type="EMBL" id="CP041969">
    <property type="protein sequence ID" value="QMV45079.1"/>
    <property type="molecule type" value="Genomic_DNA"/>
</dbReference>
<evidence type="ECO:0000256" key="4">
    <source>
        <dbReference type="ARBA" id="ARBA00022692"/>
    </source>
</evidence>
<keyword evidence="10" id="KW-1185">Reference proteome</keyword>
<keyword evidence="6 7" id="KW-0472">Membrane</keyword>
<dbReference type="PANTHER" id="PTHR43744:SF12">
    <property type="entry name" value="ABC TRANSPORTER PERMEASE PROTEIN MG189-RELATED"/>
    <property type="match status" value="1"/>
</dbReference>
<feature type="transmembrane region" description="Helical" evidence="7">
    <location>
        <begin position="236"/>
        <end position="257"/>
    </location>
</feature>